<dbReference type="AlphaFoldDB" id="A0A1G6MXA3"/>
<dbReference type="RefSeq" id="WP_257024088.1">
    <property type="nucleotide sequence ID" value="NZ_FMZM01000003.1"/>
</dbReference>
<evidence type="ECO:0000313" key="1">
    <source>
        <dbReference type="EMBL" id="SDC60173.1"/>
    </source>
</evidence>
<gene>
    <name evidence="1" type="ORF">SAMN05421872_10364</name>
</gene>
<dbReference type="STRING" id="1045774.SAMN05421872_10364"/>
<protein>
    <submittedName>
        <fullName evidence="1">Uncharacterized protein</fullName>
    </submittedName>
</protein>
<reference evidence="1 2" key="1">
    <citation type="submission" date="2016-10" db="EMBL/GenBank/DDBJ databases">
        <authorList>
            <person name="de Groot N.N."/>
        </authorList>
    </citation>
    <scope>NUCLEOTIDE SEQUENCE [LARGE SCALE GENOMIC DNA]</scope>
    <source>
        <strain evidence="1 2">CGMCC 4.6858</strain>
    </source>
</reference>
<organism evidence="1 2">
    <name type="scientific">Nocardioides lianchengensis</name>
    <dbReference type="NCBI Taxonomy" id="1045774"/>
    <lineage>
        <taxon>Bacteria</taxon>
        <taxon>Bacillati</taxon>
        <taxon>Actinomycetota</taxon>
        <taxon>Actinomycetes</taxon>
        <taxon>Propionibacteriales</taxon>
        <taxon>Nocardioidaceae</taxon>
        <taxon>Nocardioides</taxon>
    </lineage>
</organism>
<dbReference type="Proteomes" id="UP000199034">
    <property type="component" value="Unassembled WGS sequence"/>
</dbReference>
<keyword evidence="2" id="KW-1185">Reference proteome</keyword>
<sequence>MRDGGDHRTFVTGSLLAVEPAPGAVVEAGSTVTPSVSGRSLS</sequence>
<evidence type="ECO:0000313" key="2">
    <source>
        <dbReference type="Proteomes" id="UP000199034"/>
    </source>
</evidence>
<proteinExistence type="predicted"/>
<name>A0A1G6MXA3_9ACTN</name>
<dbReference type="EMBL" id="FMZM01000003">
    <property type="protein sequence ID" value="SDC60173.1"/>
    <property type="molecule type" value="Genomic_DNA"/>
</dbReference>
<accession>A0A1G6MXA3</accession>